<evidence type="ECO:0000256" key="4">
    <source>
        <dbReference type="PROSITE-ProRule" id="PRU00470"/>
    </source>
</evidence>
<dbReference type="PROSITE" id="PS51141">
    <property type="entry name" value="ZF_SBP"/>
    <property type="match status" value="1"/>
</dbReference>
<keyword evidence="3" id="KW-0862">Zinc</keyword>
<proteinExistence type="predicted"/>
<evidence type="ECO:0000256" key="3">
    <source>
        <dbReference type="ARBA" id="ARBA00022833"/>
    </source>
</evidence>
<accession>A0A2U1PL95</accession>
<dbReference type="GO" id="GO:0005634">
    <property type="term" value="C:nucleus"/>
    <property type="evidence" value="ECO:0007669"/>
    <property type="project" value="InterPro"/>
</dbReference>
<dbReference type="InterPro" id="IPR004333">
    <property type="entry name" value="SBP_dom"/>
</dbReference>
<keyword evidence="7" id="KW-1185">Reference proteome</keyword>
<dbReference type="InterPro" id="IPR044817">
    <property type="entry name" value="SBP-like"/>
</dbReference>
<dbReference type="EMBL" id="PKPP01001010">
    <property type="protein sequence ID" value="PWA86508.1"/>
    <property type="molecule type" value="Genomic_DNA"/>
</dbReference>
<evidence type="ECO:0000256" key="1">
    <source>
        <dbReference type="ARBA" id="ARBA00022723"/>
    </source>
</evidence>
<keyword evidence="1" id="KW-0479">Metal-binding</keyword>
<feature type="domain" description="SBP-type" evidence="5">
    <location>
        <begin position="46"/>
        <end position="123"/>
    </location>
</feature>
<dbReference type="SUPFAM" id="SSF103612">
    <property type="entry name" value="SBT domain"/>
    <property type="match status" value="1"/>
</dbReference>
<dbReference type="GO" id="GO:0008270">
    <property type="term" value="F:zinc ion binding"/>
    <property type="evidence" value="ECO:0007669"/>
    <property type="project" value="UniProtKB-KW"/>
</dbReference>
<gene>
    <name evidence="6" type="ORF">CTI12_AA139930</name>
</gene>
<evidence type="ECO:0000256" key="2">
    <source>
        <dbReference type="ARBA" id="ARBA00022771"/>
    </source>
</evidence>
<dbReference type="PANTHER" id="PTHR31251:SF169">
    <property type="entry name" value="SQUAMOSA PROMOTER-BINDING-LIKE PROTEIN 8"/>
    <property type="match status" value="1"/>
</dbReference>
<evidence type="ECO:0000259" key="5">
    <source>
        <dbReference type="PROSITE" id="PS51141"/>
    </source>
</evidence>
<keyword evidence="2 4" id="KW-0863">Zinc-finger</keyword>
<dbReference type="PANTHER" id="PTHR31251">
    <property type="entry name" value="SQUAMOSA PROMOTER-BINDING-LIKE PROTEIN 4"/>
    <property type="match status" value="1"/>
</dbReference>
<name>A0A2U1PL95_ARTAN</name>
<sequence>MDSQKQPSKNQSMIINENNVGVVKNKNMLDFGSGSRNNETVDMKGVFGCQVDCCGDDLRVAKQYHQKHRVCEVHTKAPVVLVGGLPRRFCQKCSRFHEVSEFDDAKRSCRRGLARHNEVRRKQHEEAKVSLLCEGSKSKHHSSSPDSNATIVENSVKVCKPGDKDNNLIRGFFCCYTDGKFVGCWDTMPVCEKQCNYGVP</sequence>
<dbReference type="Gene3D" id="4.10.1100.10">
    <property type="entry name" value="Transcription factor, SBP-box domain"/>
    <property type="match status" value="1"/>
</dbReference>
<comment type="caution">
    <text evidence="6">The sequence shown here is derived from an EMBL/GenBank/DDBJ whole genome shotgun (WGS) entry which is preliminary data.</text>
</comment>
<evidence type="ECO:0000313" key="6">
    <source>
        <dbReference type="EMBL" id="PWA86508.1"/>
    </source>
</evidence>
<dbReference type="GO" id="GO:0003677">
    <property type="term" value="F:DNA binding"/>
    <property type="evidence" value="ECO:0007669"/>
    <property type="project" value="InterPro"/>
</dbReference>
<dbReference type="AlphaFoldDB" id="A0A2U1PL95"/>
<dbReference type="STRING" id="35608.A0A2U1PL95"/>
<protein>
    <submittedName>
        <fullName evidence="6">Squamosa promoter-binding-like protein 3</fullName>
    </submittedName>
</protein>
<dbReference type="Pfam" id="PF03110">
    <property type="entry name" value="SBP"/>
    <property type="match status" value="1"/>
</dbReference>
<evidence type="ECO:0000313" key="7">
    <source>
        <dbReference type="Proteomes" id="UP000245207"/>
    </source>
</evidence>
<organism evidence="6 7">
    <name type="scientific">Artemisia annua</name>
    <name type="common">Sweet wormwood</name>
    <dbReference type="NCBI Taxonomy" id="35608"/>
    <lineage>
        <taxon>Eukaryota</taxon>
        <taxon>Viridiplantae</taxon>
        <taxon>Streptophyta</taxon>
        <taxon>Embryophyta</taxon>
        <taxon>Tracheophyta</taxon>
        <taxon>Spermatophyta</taxon>
        <taxon>Magnoliopsida</taxon>
        <taxon>eudicotyledons</taxon>
        <taxon>Gunneridae</taxon>
        <taxon>Pentapetalae</taxon>
        <taxon>asterids</taxon>
        <taxon>campanulids</taxon>
        <taxon>Asterales</taxon>
        <taxon>Asteraceae</taxon>
        <taxon>Asteroideae</taxon>
        <taxon>Anthemideae</taxon>
        <taxon>Artemisiinae</taxon>
        <taxon>Artemisia</taxon>
    </lineage>
</organism>
<reference evidence="6 7" key="1">
    <citation type="journal article" date="2018" name="Mol. Plant">
        <title>The genome of Artemisia annua provides insight into the evolution of Asteraceae family and artemisinin biosynthesis.</title>
        <authorList>
            <person name="Shen Q."/>
            <person name="Zhang L."/>
            <person name="Liao Z."/>
            <person name="Wang S."/>
            <person name="Yan T."/>
            <person name="Shi P."/>
            <person name="Liu M."/>
            <person name="Fu X."/>
            <person name="Pan Q."/>
            <person name="Wang Y."/>
            <person name="Lv Z."/>
            <person name="Lu X."/>
            <person name="Zhang F."/>
            <person name="Jiang W."/>
            <person name="Ma Y."/>
            <person name="Chen M."/>
            <person name="Hao X."/>
            <person name="Li L."/>
            <person name="Tang Y."/>
            <person name="Lv G."/>
            <person name="Zhou Y."/>
            <person name="Sun X."/>
            <person name="Brodelius P.E."/>
            <person name="Rose J.K.C."/>
            <person name="Tang K."/>
        </authorList>
    </citation>
    <scope>NUCLEOTIDE SEQUENCE [LARGE SCALE GENOMIC DNA]</scope>
    <source>
        <strain evidence="7">cv. Huhao1</strain>
        <tissue evidence="6">Leaf</tissue>
    </source>
</reference>
<dbReference type="Proteomes" id="UP000245207">
    <property type="component" value="Unassembled WGS sequence"/>
</dbReference>
<dbReference type="OrthoDB" id="514967at2759"/>
<dbReference type="InterPro" id="IPR036893">
    <property type="entry name" value="SBP_sf"/>
</dbReference>